<dbReference type="Pfam" id="PF06985">
    <property type="entry name" value="HET"/>
    <property type="match status" value="1"/>
</dbReference>
<dbReference type="EMBL" id="QGMF01000052">
    <property type="protein sequence ID" value="TVY20513.1"/>
    <property type="molecule type" value="Genomic_DNA"/>
</dbReference>
<comment type="caution">
    <text evidence="3">The sequence shown here is derived from an EMBL/GenBank/DDBJ whole genome shotgun (WGS) entry which is preliminary data.</text>
</comment>
<dbReference type="AlphaFoldDB" id="A0A8T9BPS9"/>
<feature type="region of interest" description="Disordered" evidence="1">
    <location>
        <begin position="1"/>
        <end position="26"/>
    </location>
</feature>
<dbReference type="OrthoDB" id="2958217at2759"/>
<evidence type="ECO:0000313" key="4">
    <source>
        <dbReference type="Proteomes" id="UP000469559"/>
    </source>
</evidence>
<dbReference type="PANTHER" id="PTHR33112">
    <property type="entry name" value="DOMAIN PROTEIN, PUTATIVE-RELATED"/>
    <property type="match status" value="1"/>
</dbReference>
<organism evidence="3 4">
    <name type="scientific">Lachnellula arida</name>
    <dbReference type="NCBI Taxonomy" id="1316785"/>
    <lineage>
        <taxon>Eukaryota</taxon>
        <taxon>Fungi</taxon>
        <taxon>Dikarya</taxon>
        <taxon>Ascomycota</taxon>
        <taxon>Pezizomycotina</taxon>
        <taxon>Leotiomycetes</taxon>
        <taxon>Helotiales</taxon>
        <taxon>Lachnaceae</taxon>
        <taxon>Lachnellula</taxon>
    </lineage>
</organism>
<evidence type="ECO:0000259" key="2">
    <source>
        <dbReference type="Pfam" id="PF06985"/>
    </source>
</evidence>
<feature type="domain" description="Heterokaryon incompatibility" evidence="2">
    <location>
        <begin position="228"/>
        <end position="375"/>
    </location>
</feature>
<accession>A0A8T9BPS9</accession>
<dbReference type="PANTHER" id="PTHR33112:SF12">
    <property type="entry name" value="HETEROKARYON INCOMPATIBILITY DOMAIN-CONTAINING PROTEIN"/>
    <property type="match status" value="1"/>
</dbReference>
<dbReference type="Proteomes" id="UP000469559">
    <property type="component" value="Unassembled WGS sequence"/>
</dbReference>
<keyword evidence="4" id="KW-1185">Reference proteome</keyword>
<dbReference type="InterPro" id="IPR010730">
    <property type="entry name" value="HET"/>
</dbReference>
<feature type="compositionally biased region" description="Polar residues" evidence="1">
    <location>
        <begin position="1"/>
        <end position="13"/>
    </location>
</feature>
<protein>
    <recommendedName>
        <fullName evidence="2">Heterokaryon incompatibility domain-containing protein</fullName>
    </recommendedName>
</protein>
<feature type="region of interest" description="Disordered" evidence="1">
    <location>
        <begin position="684"/>
        <end position="710"/>
    </location>
</feature>
<reference evidence="3 4" key="1">
    <citation type="submission" date="2018-05" db="EMBL/GenBank/DDBJ databases">
        <title>Whole genome sequencing for identification of molecular markers to develop diagnostic detection tools for the regulated plant pathogen Lachnellula willkommii.</title>
        <authorList>
            <person name="Giroux E."/>
            <person name="Bilodeau G."/>
        </authorList>
    </citation>
    <scope>NUCLEOTIDE SEQUENCE [LARGE SCALE GENOMIC DNA]</scope>
    <source>
        <strain evidence="3 4">CBS 203.66</strain>
    </source>
</reference>
<gene>
    <name evidence="3" type="ORF">LARI1_G001697</name>
</gene>
<evidence type="ECO:0000256" key="1">
    <source>
        <dbReference type="SAM" id="MobiDB-lite"/>
    </source>
</evidence>
<name>A0A8T9BPS9_9HELO</name>
<feature type="compositionally biased region" description="Basic and acidic residues" evidence="1">
    <location>
        <begin position="685"/>
        <end position="699"/>
    </location>
</feature>
<proteinExistence type="predicted"/>
<sequence>MPSSYLPSTTNPGVMTATPENPPPPKWLLEHPQPLPKDSPSFLCAICRHIDFHFLISAAPVRQTLQEIPLSSFASILSKQSCAFCRLVKQTVENNYGVGVLPLAHEGRPVMVSMVSALQVVDLTSPRELLLWLKPDPLGKGETPPLFIHRVGRGRSLDGEGKGCVVASAQMDFMVPVFWNRACRNSLPPLHKDHGLQTDTDSYSLPTGFRLIDTEKMCIVSADSSFQYLTLSYTWGRGETLKLLNENFDELAQENALSRYEHLIPQTIRDAMYLVPKLMDRYLWVDALCIIQNDADDKQAQISAMDQIYGHSVLTIAVAYGEGAEAGIPGVRPGSRSVMQRAETVQDICLANRPWSFDKSVGESKWNTRAWTFQERILSKRTLFITQQQMFFKCDHVAGCQAEDLDAKLQARRPATYPMEDTGKDTIPSRWSINIVTYQRTVESFVTRDLTYPGDMLNAFEGIAQKMRPIFRSKFLYGLPQTELEYCLLWEPWGGHLRRRRDPETGKPMFPSWSWAGWTGPVRYHWEEKLSRVKWVDESGELFTSDEYRAPCSKDSAEKMLEWRKEWVEQRTSSGFRYFYHSSDPDSWFRNPTAPEAERRSGPQCQPETGHLRFWAKTDDLKFPTDWQPPKDTGNSTLWELKLSDKKGYTFGYFRVPVEILPTFGIRGKSYSMVIISRSRHTHSRKEIRAAKGKKEPPEKPPTIYSGDGAELEKPWREKSLEEYDDEKEMSNAENFFPDELQTQDAMWDLGFDRQRYDAYKPFPLPSHNSYPPKRISSKETNERNEQIYLGVDGTKVLKEQWFYLEKSILPLPLSEDKSKKSIDDGTLKGCPAIARSSYELDLKSLKSLKEKKPESTMAV</sequence>
<evidence type="ECO:0000313" key="3">
    <source>
        <dbReference type="EMBL" id="TVY20513.1"/>
    </source>
</evidence>